<gene>
    <name evidence="2" type="ORF">OJ996_05260</name>
</gene>
<proteinExistence type="predicted"/>
<dbReference type="PANTHER" id="PTHR31360">
    <property type="match status" value="1"/>
</dbReference>
<keyword evidence="3" id="KW-1185">Reference proteome</keyword>
<evidence type="ECO:0000313" key="2">
    <source>
        <dbReference type="EMBL" id="MCW1912967.1"/>
    </source>
</evidence>
<dbReference type="RefSeq" id="WP_264511922.1">
    <property type="nucleotide sequence ID" value="NZ_JAPDDR010000002.1"/>
</dbReference>
<dbReference type="EMBL" id="JAPDDR010000002">
    <property type="protein sequence ID" value="MCW1912967.1"/>
    <property type="molecule type" value="Genomic_DNA"/>
</dbReference>
<evidence type="ECO:0000256" key="1">
    <source>
        <dbReference type="SAM" id="MobiDB-lite"/>
    </source>
</evidence>
<dbReference type="Proteomes" id="UP001165653">
    <property type="component" value="Unassembled WGS sequence"/>
</dbReference>
<organism evidence="2 3">
    <name type="scientific">Luteolibacter rhizosphaerae</name>
    <dbReference type="NCBI Taxonomy" id="2989719"/>
    <lineage>
        <taxon>Bacteria</taxon>
        <taxon>Pseudomonadati</taxon>
        <taxon>Verrucomicrobiota</taxon>
        <taxon>Verrucomicrobiia</taxon>
        <taxon>Verrucomicrobiales</taxon>
        <taxon>Verrucomicrobiaceae</taxon>
        <taxon>Luteolibacter</taxon>
    </lineage>
</organism>
<name>A0ABT3FZF1_9BACT</name>
<dbReference type="PROSITE" id="PS51257">
    <property type="entry name" value="PROKAR_LIPOPROTEIN"/>
    <property type="match status" value="1"/>
</dbReference>
<dbReference type="InterPro" id="IPR010686">
    <property type="entry name" value="OBAP-like"/>
</dbReference>
<dbReference type="Pfam" id="PF06884">
    <property type="entry name" value="DUF1264"/>
    <property type="match status" value="1"/>
</dbReference>
<feature type="compositionally biased region" description="Basic and acidic residues" evidence="1">
    <location>
        <begin position="198"/>
        <end position="217"/>
    </location>
</feature>
<feature type="region of interest" description="Disordered" evidence="1">
    <location>
        <begin position="197"/>
        <end position="246"/>
    </location>
</feature>
<accession>A0ABT3FZF1</accession>
<dbReference type="PANTHER" id="PTHR31360:SF0">
    <property type="entry name" value="OIL BODY-ASSOCIATED PROTEIN 1B"/>
    <property type="match status" value="1"/>
</dbReference>
<evidence type="ECO:0000313" key="3">
    <source>
        <dbReference type="Proteomes" id="UP001165653"/>
    </source>
</evidence>
<comment type="caution">
    <text evidence="2">The sequence shown here is derived from an EMBL/GenBank/DDBJ whole genome shotgun (WGS) entry which is preliminary data.</text>
</comment>
<sequence length="246" mass="27276">MKTFLPILVLTVPVLLALSCKESPEDKAHAGGEDKRGKTKLLEAGAEALQSEAPLKSIHAHVCGFHFYNGDIKRQVTAHHYCSHLGEEIMQCVIYDTDKPDAKLIGIEYIITAKLFEGLDPEEKKLWHSHVHEVQSGQLIAPRIPAVAEKQLMKHLVGTYGKTWHTWQVDRGDELPLGIPQLMMGFTKDGQAESGLIKSRDEGYGISSDEKKRDRSDIPAPQILPGANNWESGEAVQLESRTIPAK</sequence>
<protein>
    <submittedName>
        <fullName evidence="2">OBAP family protein</fullName>
    </submittedName>
</protein>
<reference evidence="2" key="1">
    <citation type="submission" date="2022-10" db="EMBL/GenBank/DDBJ databases">
        <title>Luteolibacter sp. GHJ8, whole genome shotgun sequencing project.</title>
        <authorList>
            <person name="Zhao G."/>
            <person name="Shen L."/>
        </authorList>
    </citation>
    <scope>NUCLEOTIDE SEQUENCE</scope>
    <source>
        <strain evidence="2">GHJ8</strain>
    </source>
</reference>